<comment type="caution">
    <text evidence="7">The sequence shown here is derived from an EMBL/GenBank/DDBJ whole genome shotgun (WGS) entry which is preliminary data.</text>
</comment>
<evidence type="ECO:0000256" key="3">
    <source>
        <dbReference type="ARBA" id="ARBA00022692"/>
    </source>
</evidence>
<reference evidence="7" key="1">
    <citation type="submission" date="2020-04" db="EMBL/GenBank/DDBJ databases">
        <title>Deep metagenomics examines the oral microbiome during advanced dental caries in children, revealing novel taxa and co-occurrences with host molecules.</title>
        <authorList>
            <person name="Baker J.L."/>
            <person name="Morton J.T."/>
            <person name="Dinis M."/>
            <person name="Alvarez R."/>
            <person name="Tran N.C."/>
            <person name="Knight R."/>
            <person name="Edlund A."/>
        </authorList>
    </citation>
    <scope>NUCLEOTIDE SEQUENCE</scope>
    <source>
        <strain evidence="7">JCVI_22A_bin.2</strain>
    </source>
</reference>
<keyword evidence="3 6" id="KW-0812">Transmembrane</keyword>
<evidence type="ECO:0000256" key="2">
    <source>
        <dbReference type="ARBA" id="ARBA00022475"/>
    </source>
</evidence>
<organism evidence="7 8">
    <name type="scientific">Lancefieldella parvula</name>
    <dbReference type="NCBI Taxonomy" id="1382"/>
    <lineage>
        <taxon>Bacteria</taxon>
        <taxon>Bacillati</taxon>
        <taxon>Actinomycetota</taxon>
        <taxon>Coriobacteriia</taxon>
        <taxon>Coriobacteriales</taxon>
        <taxon>Atopobiaceae</taxon>
        <taxon>Lancefieldella</taxon>
    </lineage>
</organism>
<sequence length="416" mass="44986">MTIDTSAEQLRKNYFWNTLGSLMNAASTVLMLMVVTRTMGAAAGGVFSLAYAVAQQLMVIGHFEIRTYQVTDTEEVFSFGVYLAARIITTGLMIAGIAIFTLQSQGLSYEGVLYALIASLRLFDVVEDVFHGMFQQHGRLDIAGRAFFYRVLATVVGFAVGVLLTKNLLVGAALSFVASLVVMVALVVPPTKKMASLKPTFDFTQITKLLVTTAPLFAGSFLLTYVVGAPRYALGGLSNQELLTFFTALAMPAMVINLLSNFVFKPLLTQMAEYWNNQQDKQFVGLILKGFAVVALATVVSMALAWPLGAPVLGLLYGLDFEPYKLELLMLLFGGLLNALTVILYYAVVTMRKQVAVFVSYAAGAGFAALTGGWFVGNFGIMGACVLYDISLAILALVFGIFCFLGFKDQKKKSAA</sequence>
<dbReference type="GO" id="GO:0005886">
    <property type="term" value="C:plasma membrane"/>
    <property type="evidence" value="ECO:0007669"/>
    <property type="project" value="UniProtKB-SubCell"/>
</dbReference>
<evidence type="ECO:0000313" key="7">
    <source>
        <dbReference type="EMBL" id="MBF4808752.1"/>
    </source>
</evidence>
<keyword evidence="2" id="KW-1003">Cell membrane</keyword>
<dbReference type="AlphaFoldDB" id="A0A930W3V0"/>
<feature type="transmembrane region" description="Helical" evidence="6">
    <location>
        <begin position="107"/>
        <end position="126"/>
    </location>
</feature>
<feature type="transmembrane region" description="Helical" evidence="6">
    <location>
        <begin position="14"/>
        <end position="35"/>
    </location>
</feature>
<feature type="transmembrane region" description="Helical" evidence="6">
    <location>
        <begin position="81"/>
        <end position="101"/>
    </location>
</feature>
<evidence type="ECO:0000256" key="4">
    <source>
        <dbReference type="ARBA" id="ARBA00022989"/>
    </source>
</evidence>
<feature type="transmembrane region" description="Helical" evidence="6">
    <location>
        <begin position="41"/>
        <end position="60"/>
    </location>
</feature>
<dbReference type="PANTHER" id="PTHR30250">
    <property type="entry name" value="PST FAMILY PREDICTED COLANIC ACID TRANSPORTER"/>
    <property type="match status" value="1"/>
</dbReference>
<feature type="transmembrane region" description="Helical" evidence="6">
    <location>
        <begin position="147"/>
        <end position="164"/>
    </location>
</feature>
<protein>
    <submittedName>
        <fullName evidence="7">Lipopolysaccharide biosynthesis protein</fullName>
    </submittedName>
</protein>
<dbReference type="PANTHER" id="PTHR30250:SF11">
    <property type="entry name" value="O-ANTIGEN TRANSPORTER-RELATED"/>
    <property type="match status" value="1"/>
</dbReference>
<feature type="transmembrane region" description="Helical" evidence="6">
    <location>
        <begin position="284"/>
        <end position="308"/>
    </location>
</feature>
<comment type="subcellular location">
    <subcellularLocation>
        <location evidence="1">Cell membrane</location>
        <topology evidence="1">Multi-pass membrane protein</topology>
    </subcellularLocation>
</comment>
<evidence type="ECO:0000256" key="1">
    <source>
        <dbReference type="ARBA" id="ARBA00004651"/>
    </source>
</evidence>
<evidence type="ECO:0000256" key="5">
    <source>
        <dbReference type="ARBA" id="ARBA00023136"/>
    </source>
</evidence>
<feature type="transmembrane region" description="Helical" evidence="6">
    <location>
        <begin position="242"/>
        <end position="264"/>
    </location>
</feature>
<name>A0A930W3V0_9ACTN</name>
<keyword evidence="5 6" id="KW-0472">Membrane</keyword>
<dbReference type="EMBL" id="JABZGT010000016">
    <property type="protein sequence ID" value="MBF4808752.1"/>
    <property type="molecule type" value="Genomic_DNA"/>
</dbReference>
<proteinExistence type="predicted"/>
<dbReference type="Proteomes" id="UP000772566">
    <property type="component" value="Unassembled WGS sequence"/>
</dbReference>
<gene>
    <name evidence="7" type="ORF">HXK23_00755</name>
</gene>
<feature type="transmembrane region" description="Helical" evidence="6">
    <location>
        <begin position="209"/>
        <end position="230"/>
    </location>
</feature>
<evidence type="ECO:0000313" key="8">
    <source>
        <dbReference type="Proteomes" id="UP000772566"/>
    </source>
</evidence>
<accession>A0A930W3V0</accession>
<feature type="transmembrane region" description="Helical" evidence="6">
    <location>
        <begin position="381"/>
        <end position="407"/>
    </location>
</feature>
<feature type="transmembrane region" description="Helical" evidence="6">
    <location>
        <begin position="328"/>
        <end position="348"/>
    </location>
</feature>
<dbReference type="InterPro" id="IPR050833">
    <property type="entry name" value="Poly_Biosynth_Transport"/>
</dbReference>
<feature type="transmembrane region" description="Helical" evidence="6">
    <location>
        <begin position="355"/>
        <end position="375"/>
    </location>
</feature>
<feature type="transmembrane region" description="Helical" evidence="6">
    <location>
        <begin position="170"/>
        <end position="188"/>
    </location>
</feature>
<evidence type="ECO:0000256" key="6">
    <source>
        <dbReference type="SAM" id="Phobius"/>
    </source>
</evidence>
<keyword evidence="4 6" id="KW-1133">Transmembrane helix</keyword>